<dbReference type="OrthoDB" id="256303at2759"/>
<dbReference type="Gene3D" id="2.130.10.10">
    <property type="entry name" value="YVTN repeat-like/Quinoprotein amine dehydrogenase"/>
    <property type="match status" value="1"/>
</dbReference>
<protein>
    <submittedName>
        <fullName evidence="5">WD40 repeat-containing protein</fullName>
    </submittedName>
</protein>
<keyword evidence="6" id="KW-1185">Reference proteome</keyword>
<gene>
    <name evidence="5" type="ORF">CHC_T00010020001</name>
</gene>
<feature type="compositionally biased region" description="Basic residues" evidence="4">
    <location>
        <begin position="350"/>
        <end position="363"/>
    </location>
</feature>
<dbReference type="Pfam" id="PF00400">
    <property type="entry name" value="WD40"/>
    <property type="match status" value="3"/>
</dbReference>
<evidence type="ECO:0000256" key="3">
    <source>
        <dbReference type="PROSITE-ProRule" id="PRU00221"/>
    </source>
</evidence>
<dbReference type="RefSeq" id="XP_005717886.1">
    <property type="nucleotide sequence ID" value="XM_005717829.1"/>
</dbReference>
<dbReference type="OMA" id="HHVDDSQ"/>
<dbReference type="PROSITE" id="PS50082">
    <property type="entry name" value="WD_REPEATS_2"/>
    <property type="match status" value="1"/>
</dbReference>
<dbReference type="InterPro" id="IPR036322">
    <property type="entry name" value="WD40_repeat_dom_sf"/>
</dbReference>
<dbReference type="InterPro" id="IPR015943">
    <property type="entry name" value="WD40/YVTN_repeat-like_dom_sf"/>
</dbReference>
<dbReference type="SUPFAM" id="SSF50978">
    <property type="entry name" value="WD40 repeat-like"/>
    <property type="match status" value="1"/>
</dbReference>
<evidence type="ECO:0000313" key="5">
    <source>
        <dbReference type="EMBL" id="CDF38017.1"/>
    </source>
</evidence>
<feature type="repeat" description="WD" evidence="3">
    <location>
        <begin position="108"/>
        <end position="142"/>
    </location>
</feature>
<dbReference type="STRING" id="2769.R7QHN8"/>
<reference evidence="6" key="1">
    <citation type="journal article" date="2013" name="Proc. Natl. Acad. Sci. U.S.A.">
        <title>Genome structure and metabolic features in the red seaweed Chondrus crispus shed light on evolution of the Archaeplastida.</title>
        <authorList>
            <person name="Collen J."/>
            <person name="Porcel B."/>
            <person name="Carre W."/>
            <person name="Ball S.G."/>
            <person name="Chaparro C."/>
            <person name="Tonon T."/>
            <person name="Barbeyron T."/>
            <person name="Michel G."/>
            <person name="Noel B."/>
            <person name="Valentin K."/>
            <person name="Elias M."/>
            <person name="Artiguenave F."/>
            <person name="Arun A."/>
            <person name="Aury J.M."/>
            <person name="Barbosa-Neto J.F."/>
            <person name="Bothwell J.H."/>
            <person name="Bouget F.Y."/>
            <person name="Brillet L."/>
            <person name="Cabello-Hurtado F."/>
            <person name="Capella-Gutierrez S."/>
            <person name="Charrier B."/>
            <person name="Cladiere L."/>
            <person name="Cock J.M."/>
            <person name="Coelho S.M."/>
            <person name="Colleoni C."/>
            <person name="Czjzek M."/>
            <person name="Da Silva C."/>
            <person name="Delage L."/>
            <person name="Denoeud F."/>
            <person name="Deschamps P."/>
            <person name="Dittami S.M."/>
            <person name="Gabaldon T."/>
            <person name="Gachon C.M."/>
            <person name="Groisillier A."/>
            <person name="Herve C."/>
            <person name="Jabbari K."/>
            <person name="Katinka M."/>
            <person name="Kloareg B."/>
            <person name="Kowalczyk N."/>
            <person name="Labadie K."/>
            <person name="Leblanc C."/>
            <person name="Lopez P.J."/>
            <person name="McLachlan D.H."/>
            <person name="Meslet-Cladiere L."/>
            <person name="Moustafa A."/>
            <person name="Nehr Z."/>
            <person name="Nyvall Collen P."/>
            <person name="Panaud O."/>
            <person name="Partensky F."/>
            <person name="Poulain J."/>
            <person name="Rensing S.A."/>
            <person name="Rousvoal S."/>
            <person name="Samson G."/>
            <person name="Symeonidi A."/>
            <person name="Weissenbach J."/>
            <person name="Zambounis A."/>
            <person name="Wincker P."/>
            <person name="Boyen C."/>
        </authorList>
    </citation>
    <scope>NUCLEOTIDE SEQUENCE [LARGE SCALE GENOMIC DNA]</scope>
    <source>
        <strain evidence="6">cv. Stackhouse</strain>
    </source>
</reference>
<proteinExistence type="predicted"/>
<dbReference type="PANTHER" id="PTHR10971">
    <property type="entry name" value="MRNA EXPORT FACTOR AND BUB3"/>
    <property type="match status" value="1"/>
</dbReference>
<dbReference type="EMBL" id="HG001893">
    <property type="protein sequence ID" value="CDF38017.1"/>
    <property type="molecule type" value="Genomic_DNA"/>
</dbReference>
<evidence type="ECO:0000313" key="6">
    <source>
        <dbReference type="Proteomes" id="UP000012073"/>
    </source>
</evidence>
<sequence length="363" mass="39492">MPFGGSGAANNPNNGYVVPQPPDDTVSRLRFSPASTGDIYLIASSWNGSVRCWKVNPNQGLAVAVSMTEQGAPVLDCAWAADGSTVYCGGASKIVNSWDLATGATTIVAAHDEPVTQVCDVEEKKLLATTSWDKTLRYWDVRAPTGSPVGSVPLADRAYAMDVKEPTVVVGLADRKLVVFDVRKPATPFKEKYTLHKYQTRCVSIWPDRMGYLVGSVDGRVSVDYVQELEPGASTSFSCHRDKANRVGYAIHAIRFHKPSGMFATAASDGRFSFWDKDRKERARTRRFEKMNGPVTDIDFAADGKTYAYAVGYDWTKGASGNVTSPDQTYIILDRLGDGELDSKPSGGRGRGRGRRRGGGSRR</sequence>
<name>R7QHN8_CHOCR</name>
<evidence type="ECO:0000256" key="1">
    <source>
        <dbReference type="ARBA" id="ARBA00022574"/>
    </source>
</evidence>
<accession>R7QHN8</accession>
<keyword evidence="1 3" id="KW-0853">WD repeat</keyword>
<dbReference type="PROSITE" id="PS50294">
    <property type="entry name" value="WD_REPEATS_REGION"/>
    <property type="match status" value="1"/>
</dbReference>
<dbReference type="SMART" id="SM00320">
    <property type="entry name" value="WD40"/>
    <property type="match status" value="4"/>
</dbReference>
<evidence type="ECO:0000256" key="4">
    <source>
        <dbReference type="SAM" id="MobiDB-lite"/>
    </source>
</evidence>
<evidence type="ECO:0000256" key="2">
    <source>
        <dbReference type="ARBA" id="ARBA00022737"/>
    </source>
</evidence>
<dbReference type="InterPro" id="IPR001680">
    <property type="entry name" value="WD40_rpt"/>
</dbReference>
<keyword evidence="2" id="KW-0677">Repeat</keyword>
<feature type="region of interest" description="Disordered" evidence="4">
    <location>
        <begin position="1"/>
        <end position="22"/>
    </location>
</feature>
<dbReference type="AlphaFoldDB" id="R7QHN8"/>
<dbReference type="Proteomes" id="UP000012073">
    <property type="component" value="Unassembled WGS sequence"/>
</dbReference>
<feature type="region of interest" description="Disordered" evidence="4">
    <location>
        <begin position="336"/>
        <end position="363"/>
    </location>
</feature>
<dbReference type="KEGG" id="ccp:CHC_T00010020001"/>
<dbReference type="GeneID" id="17325605"/>
<dbReference type="Gramene" id="CDF38017">
    <property type="protein sequence ID" value="CDF38017"/>
    <property type="gene ID" value="CHC_T00010020001"/>
</dbReference>
<organism evidence="5 6">
    <name type="scientific">Chondrus crispus</name>
    <name type="common">Carrageen Irish moss</name>
    <name type="synonym">Polymorpha crispa</name>
    <dbReference type="NCBI Taxonomy" id="2769"/>
    <lineage>
        <taxon>Eukaryota</taxon>
        <taxon>Rhodophyta</taxon>
        <taxon>Florideophyceae</taxon>
        <taxon>Rhodymeniophycidae</taxon>
        <taxon>Gigartinales</taxon>
        <taxon>Gigartinaceae</taxon>
        <taxon>Chondrus</taxon>
    </lineage>
</organism>